<keyword evidence="7" id="KW-0413">Isomerase</keyword>
<dbReference type="Proteomes" id="UP001054821">
    <property type="component" value="Chromosome 7"/>
</dbReference>
<dbReference type="InterPro" id="IPR036890">
    <property type="entry name" value="HATPase_C_sf"/>
</dbReference>
<sequence length="405" mass="43912">MIEPRAGGKKMPKSVSSEEPKPRCKVGPRNLGWPEGKVGPSSSPRFGADVSATVLTCYSAAKVYKTKKVKQREPNPMALLILRPPPPPYLRFMALRFLSHSSLHPHFPSSSSSFSSSSFARPSLLFNPQPRTHIPLKGVPSCCVVRNAVASRAFMSSSPGSNAYGPDQIQISKLDVYWEHRTHLVYEILDNAVDEAQAGFASKIEVVLLADGSVSIADNGRGILTDMHPATKKSALETVLMRTKSYGASSLLRPPPPPHLRFMVLRFLSHSSLHPHFPSSSSSFSSSSLARPSLLLNPQPRTHIPLKGVPSCCVVRNAVAPRAFMSSTPATEAFQGSTGSNAYGSDQIQISKFIKVLEGLDPVRKRPGMYFGSTGPRGLRHLVYEILDNAVDEAQAASLIMVVGF</sequence>
<dbReference type="SUPFAM" id="SSF55874">
    <property type="entry name" value="ATPase domain of HSP90 chaperone/DNA topoisomerase II/histidine kinase"/>
    <property type="match status" value="2"/>
</dbReference>
<name>A0AAD4V4A3_PRUDU</name>
<dbReference type="GO" id="GO:0003677">
    <property type="term" value="F:DNA binding"/>
    <property type="evidence" value="ECO:0007669"/>
    <property type="project" value="UniProtKB-KW"/>
</dbReference>
<dbReference type="GO" id="GO:0003918">
    <property type="term" value="F:DNA topoisomerase type II (double strand cut, ATP-hydrolyzing) activity"/>
    <property type="evidence" value="ECO:0007669"/>
    <property type="project" value="UniProtKB-EC"/>
</dbReference>
<evidence type="ECO:0000256" key="3">
    <source>
        <dbReference type="ARBA" id="ARBA00022741"/>
    </source>
</evidence>
<dbReference type="GO" id="GO:0005524">
    <property type="term" value="F:ATP binding"/>
    <property type="evidence" value="ECO:0007669"/>
    <property type="project" value="UniProtKB-KW"/>
</dbReference>
<accession>A0AAD4V4A3</accession>
<keyword evidence="3" id="KW-0547">Nucleotide-binding</keyword>
<dbReference type="PANTHER" id="PTHR45866">
    <property type="entry name" value="DNA GYRASE/TOPOISOMERASE SUBUNIT B"/>
    <property type="match status" value="1"/>
</dbReference>
<dbReference type="PRINTS" id="PR00418">
    <property type="entry name" value="TPI2FAMILY"/>
</dbReference>
<evidence type="ECO:0000256" key="8">
    <source>
        <dbReference type="SAM" id="MobiDB-lite"/>
    </source>
</evidence>
<reference evidence="9 10" key="1">
    <citation type="journal article" date="2022" name="G3 (Bethesda)">
        <title>Whole-genome sequence and methylome profiling of the almond [Prunus dulcis (Mill.) D.A. Webb] cultivar 'Nonpareil'.</title>
        <authorList>
            <person name="D'Amico-Willman K.M."/>
            <person name="Ouma W.Z."/>
            <person name="Meulia T."/>
            <person name="Sideli G.M."/>
            <person name="Gradziel T.M."/>
            <person name="Fresnedo-Ramirez J."/>
        </authorList>
    </citation>
    <scope>NUCLEOTIDE SEQUENCE [LARGE SCALE GENOMIC DNA]</scope>
    <source>
        <strain evidence="9">Clone GOH B32 T37-40</strain>
    </source>
</reference>
<evidence type="ECO:0000256" key="6">
    <source>
        <dbReference type="ARBA" id="ARBA00023125"/>
    </source>
</evidence>
<comment type="similarity">
    <text evidence="2">Belongs to the type II topoisomerase GyrB family.</text>
</comment>
<evidence type="ECO:0000256" key="7">
    <source>
        <dbReference type="ARBA" id="ARBA00023235"/>
    </source>
</evidence>
<keyword evidence="5" id="KW-0799">Topoisomerase</keyword>
<dbReference type="PANTHER" id="PTHR45866:SF1">
    <property type="entry name" value="DNA GYRASE SUBUNIT B, MITOCHONDRIAL"/>
    <property type="match status" value="1"/>
</dbReference>
<keyword evidence="4" id="KW-0067">ATP-binding</keyword>
<gene>
    <name evidence="9" type="ORF">L3X38_037253</name>
</gene>
<organism evidence="9 10">
    <name type="scientific">Prunus dulcis</name>
    <name type="common">Almond</name>
    <name type="synonym">Amygdalus dulcis</name>
    <dbReference type="NCBI Taxonomy" id="3755"/>
    <lineage>
        <taxon>Eukaryota</taxon>
        <taxon>Viridiplantae</taxon>
        <taxon>Streptophyta</taxon>
        <taxon>Embryophyta</taxon>
        <taxon>Tracheophyta</taxon>
        <taxon>Spermatophyta</taxon>
        <taxon>Magnoliopsida</taxon>
        <taxon>eudicotyledons</taxon>
        <taxon>Gunneridae</taxon>
        <taxon>Pentapetalae</taxon>
        <taxon>rosids</taxon>
        <taxon>fabids</taxon>
        <taxon>Rosales</taxon>
        <taxon>Rosaceae</taxon>
        <taxon>Amygdaloideae</taxon>
        <taxon>Amygdaleae</taxon>
        <taxon>Prunus</taxon>
    </lineage>
</organism>
<evidence type="ECO:0000256" key="1">
    <source>
        <dbReference type="ARBA" id="ARBA00000185"/>
    </source>
</evidence>
<evidence type="ECO:0000313" key="9">
    <source>
        <dbReference type="EMBL" id="KAI5317546.1"/>
    </source>
</evidence>
<dbReference type="EMBL" id="JAJFAZ020000007">
    <property type="protein sequence ID" value="KAI5317546.1"/>
    <property type="molecule type" value="Genomic_DNA"/>
</dbReference>
<keyword evidence="6" id="KW-0238">DNA-binding</keyword>
<dbReference type="Gene3D" id="3.30.565.10">
    <property type="entry name" value="Histidine kinase-like ATPase, C-terminal domain"/>
    <property type="match status" value="2"/>
</dbReference>
<proteinExistence type="inferred from homology"/>
<protein>
    <recommendedName>
        <fullName evidence="11">Histidine kinase/HSP90-like ATPase domain-containing protein</fullName>
    </recommendedName>
</protein>
<evidence type="ECO:0008006" key="11">
    <source>
        <dbReference type="Google" id="ProtNLM"/>
    </source>
</evidence>
<feature type="region of interest" description="Disordered" evidence="8">
    <location>
        <begin position="1"/>
        <end position="44"/>
    </location>
</feature>
<evidence type="ECO:0000313" key="10">
    <source>
        <dbReference type="Proteomes" id="UP001054821"/>
    </source>
</evidence>
<evidence type="ECO:0000256" key="4">
    <source>
        <dbReference type="ARBA" id="ARBA00022840"/>
    </source>
</evidence>
<keyword evidence="10" id="KW-1185">Reference proteome</keyword>
<comment type="caution">
    <text evidence="9">The sequence shown here is derived from an EMBL/GenBank/DDBJ whole genome shotgun (WGS) entry which is preliminary data.</text>
</comment>
<comment type="catalytic activity">
    <reaction evidence="1">
        <text>ATP-dependent breakage, passage and rejoining of double-stranded DNA.</text>
        <dbReference type="EC" id="5.6.2.2"/>
    </reaction>
</comment>
<dbReference type="AlphaFoldDB" id="A0AAD4V4A3"/>
<evidence type="ECO:0000256" key="2">
    <source>
        <dbReference type="ARBA" id="ARBA00010708"/>
    </source>
</evidence>
<evidence type="ECO:0000256" key="5">
    <source>
        <dbReference type="ARBA" id="ARBA00023029"/>
    </source>
</evidence>